<evidence type="ECO:0000256" key="1">
    <source>
        <dbReference type="ARBA" id="ARBA00023002"/>
    </source>
</evidence>
<dbReference type="EMBL" id="RAVZ01000201">
    <property type="protein sequence ID" value="RKG82003.1"/>
    <property type="molecule type" value="Genomic_DNA"/>
</dbReference>
<organism evidence="3 4">
    <name type="scientific">Corallococcus terminator</name>
    <dbReference type="NCBI Taxonomy" id="2316733"/>
    <lineage>
        <taxon>Bacteria</taxon>
        <taxon>Pseudomonadati</taxon>
        <taxon>Myxococcota</taxon>
        <taxon>Myxococcia</taxon>
        <taxon>Myxococcales</taxon>
        <taxon>Cystobacterineae</taxon>
        <taxon>Myxococcaceae</taxon>
        <taxon>Corallococcus</taxon>
    </lineage>
</organism>
<evidence type="ECO:0000313" key="3">
    <source>
        <dbReference type="EMBL" id="RKG82003.1"/>
    </source>
</evidence>
<dbReference type="GO" id="GO:0010181">
    <property type="term" value="F:FMN binding"/>
    <property type="evidence" value="ECO:0007669"/>
    <property type="project" value="InterPro"/>
</dbReference>
<sequence length="166" mass="17735">MSQSGPEGVSALDFREAMSRWASGVAVVSVRDAEGVAATTVSSFSSLSLSPPLVVLALQQTSRTLKRVEAAGRFSVSILSTAQRDISVRCAKGEAEGLVFDERAVVQDSLAGLGCDVLDVHRYGDHLLLVGRVVGIQRGVEGEPLVYWNRGYRAVTAHPEPELARK</sequence>
<dbReference type="InterPro" id="IPR012349">
    <property type="entry name" value="Split_barrel_FMN-bd"/>
</dbReference>
<gene>
    <name evidence="3" type="ORF">D7V88_25785</name>
</gene>
<keyword evidence="4" id="KW-1185">Reference proteome</keyword>
<comment type="caution">
    <text evidence="3">The sequence shown here is derived from an EMBL/GenBank/DDBJ whole genome shotgun (WGS) entry which is preliminary data.</text>
</comment>
<reference evidence="4" key="1">
    <citation type="submission" date="2018-09" db="EMBL/GenBank/DDBJ databases">
        <authorList>
            <person name="Livingstone P.G."/>
            <person name="Whitworth D.E."/>
        </authorList>
    </citation>
    <scope>NUCLEOTIDE SEQUENCE [LARGE SCALE GENOMIC DNA]</scope>
    <source>
        <strain evidence="4">CA054A</strain>
    </source>
</reference>
<dbReference type="GO" id="GO:0042602">
    <property type="term" value="F:riboflavin reductase (NADPH) activity"/>
    <property type="evidence" value="ECO:0007669"/>
    <property type="project" value="TreeGrafter"/>
</dbReference>
<keyword evidence="1" id="KW-0560">Oxidoreductase</keyword>
<evidence type="ECO:0000313" key="4">
    <source>
        <dbReference type="Proteomes" id="UP000268094"/>
    </source>
</evidence>
<dbReference type="PANTHER" id="PTHR30466:SF1">
    <property type="entry name" value="FMN REDUCTASE (NADH) RUTF"/>
    <property type="match status" value="1"/>
</dbReference>
<evidence type="ECO:0000259" key="2">
    <source>
        <dbReference type="SMART" id="SM00903"/>
    </source>
</evidence>
<dbReference type="AlphaFoldDB" id="A0A3A8IXG0"/>
<dbReference type="Proteomes" id="UP000268094">
    <property type="component" value="Unassembled WGS sequence"/>
</dbReference>
<dbReference type="InterPro" id="IPR002563">
    <property type="entry name" value="Flavin_Rdtase-like_dom"/>
</dbReference>
<dbReference type="Pfam" id="PF01613">
    <property type="entry name" value="Flavin_Reduct"/>
    <property type="match status" value="1"/>
</dbReference>
<proteinExistence type="predicted"/>
<dbReference type="Gene3D" id="2.30.110.10">
    <property type="entry name" value="Electron Transport, Fmn-binding Protein, Chain A"/>
    <property type="match status" value="1"/>
</dbReference>
<dbReference type="SUPFAM" id="SSF50475">
    <property type="entry name" value="FMN-binding split barrel"/>
    <property type="match status" value="1"/>
</dbReference>
<dbReference type="PANTHER" id="PTHR30466">
    <property type="entry name" value="FLAVIN REDUCTASE"/>
    <property type="match status" value="1"/>
</dbReference>
<dbReference type="InterPro" id="IPR050268">
    <property type="entry name" value="NADH-dep_flavin_reductase"/>
</dbReference>
<name>A0A3A8IXG0_9BACT</name>
<dbReference type="OrthoDB" id="9792858at2"/>
<dbReference type="GO" id="GO:0006208">
    <property type="term" value="P:pyrimidine nucleobase catabolic process"/>
    <property type="evidence" value="ECO:0007669"/>
    <property type="project" value="TreeGrafter"/>
</dbReference>
<dbReference type="RefSeq" id="WP_120543286.1">
    <property type="nucleotide sequence ID" value="NZ_RAVZ01000201.1"/>
</dbReference>
<dbReference type="SMART" id="SM00903">
    <property type="entry name" value="Flavin_Reduct"/>
    <property type="match status" value="1"/>
</dbReference>
<accession>A0A3A8IXG0</accession>
<feature type="domain" description="Flavin reductase like" evidence="2">
    <location>
        <begin position="18"/>
        <end position="154"/>
    </location>
</feature>
<protein>
    <submittedName>
        <fullName evidence="3">Flavin reductase</fullName>
    </submittedName>
</protein>